<feature type="region of interest" description="Disordered" evidence="2">
    <location>
        <begin position="256"/>
        <end position="315"/>
    </location>
</feature>
<keyword evidence="1" id="KW-0175">Coiled coil</keyword>
<reference evidence="4" key="3">
    <citation type="submission" date="2015-06" db="UniProtKB">
        <authorList>
            <consortium name="EnsemblProtists"/>
        </authorList>
    </citation>
    <scope>IDENTIFICATION</scope>
</reference>
<sequence length="346" mass="38667">MAATAGVRDSRKTEVRRKEEGEGGKGKGEGEREREATQTVDVDGRVRELLESRSEHGDIDELLRDASSMVTSLGDVDPHAVEELIRDLVNAQNPLGACIRKRVEEASGKMEGGRHGEGREEEAVRWEQVERWWSMHGEGRLRALIREELQCYTETHKKLEKRLKEASSLLRRVASVSNKVLLASSQRRASNEPKEGSLLNVSEHGTDRKLSRQEAGQGHINSTRPAGTPWVQAPTSFRLPFEISLEDIGEDSDWKLEEGRDFTPARDRIQGRKSKRRVKSADPSAARRRDAARAAEARWGSGRETGGPLSQSLTSLDSFRSAFEKELQRRMEEVRLLVALGEEGGG</sequence>
<dbReference type="PaxDb" id="55529-EKX32082"/>
<accession>L1I7L5</accession>
<dbReference type="AlphaFoldDB" id="L1I7L5"/>
<feature type="region of interest" description="Disordered" evidence="2">
    <location>
        <begin position="1"/>
        <end position="46"/>
    </location>
</feature>
<gene>
    <name evidence="3" type="ORF">GUITHDRAFT_148855</name>
</gene>
<evidence type="ECO:0000256" key="2">
    <source>
        <dbReference type="SAM" id="MobiDB-lite"/>
    </source>
</evidence>
<feature type="region of interest" description="Disordered" evidence="2">
    <location>
        <begin position="184"/>
        <end position="231"/>
    </location>
</feature>
<evidence type="ECO:0000313" key="3">
    <source>
        <dbReference type="EMBL" id="EKX32082.1"/>
    </source>
</evidence>
<evidence type="ECO:0000313" key="5">
    <source>
        <dbReference type="Proteomes" id="UP000011087"/>
    </source>
</evidence>
<dbReference type="HOGENOM" id="CLU_802788_0_0_1"/>
<feature type="coiled-coil region" evidence="1">
    <location>
        <begin position="142"/>
        <end position="169"/>
    </location>
</feature>
<feature type="compositionally biased region" description="Basic and acidic residues" evidence="2">
    <location>
        <begin position="256"/>
        <end position="270"/>
    </location>
</feature>
<dbReference type="EMBL" id="JH993212">
    <property type="protein sequence ID" value="EKX32082.1"/>
    <property type="molecule type" value="Genomic_DNA"/>
</dbReference>
<reference evidence="5" key="2">
    <citation type="submission" date="2012-11" db="EMBL/GenBank/DDBJ databases">
        <authorList>
            <person name="Kuo A."/>
            <person name="Curtis B.A."/>
            <person name="Tanifuji G."/>
            <person name="Burki F."/>
            <person name="Gruber A."/>
            <person name="Irimia M."/>
            <person name="Maruyama S."/>
            <person name="Arias M.C."/>
            <person name="Ball S.G."/>
            <person name="Gile G.H."/>
            <person name="Hirakawa Y."/>
            <person name="Hopkins J.F."/>
            <person name="Rensing S.A."/>
            <person name="Schmutz J."/>
            <person name="Symeonidi A."/>
            <person name="Elias M."/>
            <person name="Eveleigh R.J."/>
            <person name="Herman E.K."/>
            <person name="Klute M.J."/>
            <person name="Nakayama T."/>
            <person name="Obornik M."/>
            <person name="Reyes-Prieto A."/>
            <person name="Armbrust E.V."/>
            <person name="Aves S.J."/>
            <person name="Beiko R.G."/>
            <person name="Coutinho P."/>
            <person name="Dacks J.B."/>
            <person name="Durnford D.G."/>
            <person name="Fast N.M."/>
            <person name="Green B.R."/>
            <person name="Grisdale C."/>
            <person name="Hempe F."/>
            <person name="Henrissat B."/>
            <person name="Hoppner M.P."/>
            <person name="Ishida K.-I."/>
            <person name="Kim E."/>
            <person name="Koreny L."/>
            <person name="Kroth P.G."/>
            <person name="Liu Y."/>
            <person name="Malik S.-B."/>
            <person name="Maier U.G."/>
            <person name="McRose D."/>
            <person name="Mock T."/>
            <person name="Neilson J.A."/>
            <person name="Onodera N.T."/>
            <person name="Poole A.M."/>
            <person name="Pritham E.J."/>
            <person name="Richards T.A."/>
            <person name="Rocap G."/>
            <person name="Roy S.W."/>
            <person name="Sarai C."/>
            <person name="Schaack S."/>
            <person name="Shirato S."/>
            <person name="Slamovits C.H."/>
            <person name="Spencer D.F."/>
            <person name="Suzuki S."/>
            <person name="Worden A.Z."/>
            <person name="Zauner S."/>
            <person name="Barry K."/>
            <person name="Bell C."/>
            <person name="Bharti A.K."/>
            <person name="Crow J.A."/>
            <person name="Grimwood J."/>
            <person name="Kramer R."/>
            <person name="Lindquist E."/>
            <person name="Lucas S."/>
            <person name="Salamov A."/>
            <person name="McFadden G.I."/>
            <person name="Lane C.E."/>
            <person name="Keeling P.J."/>
            <person name="Gray M.W."/>
            <person name="Grigoriev I.V."/>
            <person name="Archibald J.M."/>
        </authorList>
    </citation>
    <scope>NUCLEOTIDE SEQUENCE</scope>
    <source>
        <strain evidence="5">CCMP2712</strain>
    </source>
</reference>
<dbReference type="EnsemblProtists" id="EKX32082">
    <property type="protein sequence ID" value="EKX32082"/>
    <property type="gene ID" value="GUITHDRAFT_148855"/>
</dbReference>
<dbReference type="Proteomes" id="UP000011087">
    <property type="component" value="Unassembled WGS sequence"/>
</dbReference>
<feature type="compositionally biased region" description="Basic and acidic residues" evidence="2">
    <location>
        <begin position="285"/>
        <end position="296"/>
    </location>
</feature>
<dbReference type="RefSeq" id="XP_005819062.1">
    <property type="nucleotide sequence ID" value="XM_005819005.1"/>
</dbReference>
<evidence type="ECO:0000256" key="1">
    <source>
        <dbReference type="SAM" id="Coils"/>
    </source>
</evidence>
<keyword evidence="5" id="KW-1185">Reference proteome</keyword>
<organism evidence="3">
    <name type="scientific">Guillardia theta (strain CCMP2712)</name>
    <name type="common">Cryptophyte</name>
    <dbReference type="NCBI Taxonomy" id="905079"/>
    <lineage>
        <taxon>Eukaryota</taxon>
        <taxon>Cryptophyceae</taxon>
        <taxon>Pyrenomonadales</taxon>
        <taxon>Geminigeraceae</taxon>
        <taxon>Guillardia</taxon>
    </lineage>
</organism>
<dbReference type="GeneID" id="17288812"/>
<protein>
    <submittedName>
        <fullName evidence="3 4">Uncharacterized protein</fullName>
    </submittedName>
</protein>
<name>L1I7L5_GUITC</name>
<evidence type="ECO:0000313" key="4">
    <source>
        <dbReference type="EnsemblProtists" id="EKX32082"/>
    </source>
</evidence>
<dbReference type="KEGG" id="gtt:GUITHDRAFT_148855"/>
<proteinExistence type="predicted"/>
<reference evidence="3 5" key="1">
    <citation type="journal article" date="2012" name="Nature">
        <title>Algal genomes reveal evolutionary mosaicism and the fate of nucleomorphs.</title>
        <authorList>
            <consortium name="DOE Joint Genome Institute"/>
            <person name="Curtis B.A."/>
            <person name="Tanifuji G."/>
            <person name="Burki F."/>
            <person name="Gruber A."/>
            <person name="Irimia M."/>
            <person name="Maruyama S."/>
            <person name="Arias M.C."/>
            <person name="Ball S.G."/>
            <person name="Gile G.H."/>
            <person name="Hirakawa Y."/>
            <person name="Hopkins J.F."/>
            <person name="Kuo A."/>
            <person name="Rensing S.A."/>
            <person name="Schmutz J."/>
            <person name="Symeonidi A."/>
            <person name="Elias M."/>
            <person name="Eveleigh R.J."/>
            <person name="Herman E.K."/>
            <person name="Klute M.J."/>
            <person name="Nakayama T."/>
            <person name="Obornik M."/>
            <person name="Reyes-Prieto A."/>
            <person name="Armbrust E.V."/>
            <person name="Aves S.J."/>
            <person name="Beiko R.G."/>
            <person name="Coutinho P."/>
            <person name="Dacks J.B."/>
            <person name="Durnford D.G."/>
            <person name="Fast N.M."/>
            <person name="Green B.R."/>
            <person name="Grisdale C.J."/>
            <person name="Hempel F."/>
            <person name="Henrissat B."/>
            <person name="Hoppner M.P."/>
            <person name="Ishida K."/>
            <person name="Kim E."/>
            <person name="Koreny L."/>
            <person name="Kroth P.G."/>
            <person name="Liu Y."/>
            <person name="Malik S.B."/>
            <person name="Maier U.G."/>
            <person name="McRose D."/>
            <person name="Mock T."/>
            <person name="Neilson J.A."/>
            <person name="Onodera N.T."/>
            <person name="Poole A.M."/>
            <person name="Pritham E.J."/>
            <person name="Richards T.A."/>
            <person name="Rocap G."/>
            <person name="Roy S.W."/>
            <person name="Sarai C."/>
            <person name="Schaack S."/>
            <person name="Shirato S."/>
            <person name="Slamovits C.H."/>
            <person name="Spencer D.F."/>
            <person name="Suzuki S."/>
            <person name="Worden A.Z."/>
            <person name="Zauner S."/>
            <person name="Barry K."/>
            <person name="Bell C."/>
            <person name="Bharti A.K."/>
            <person name="Crow J.A."/>
            <person name="Grimwood J."/>
            <person name="Kramer R."/>
            <person name="Lindquist E."/>
            <person name="Lucas S."/>
            <person name="Salamov A."/>
            <person name="McFadden G.I."/>
            <person name="Lane C.E."/>
            <person name="Keeling P.J."/>
            <person name="Gray M.W."/>
            <person name="Grigoriev I.V."/>
            <person name="Archibald J.M."/>
        </authorList>
    </citation>
    <scope>NUCLEOTIDE SEQUENCE</scope>
    <source>
        <strain evidence="3 5">CCMP2712</strain>
    </source>
</reference>
<feature type="compositionally biased region" description="Basic and acidic residues" evidence="2">
    <location>
        <begin position="8"/>
        <end position="46"/>
    </location>
</feature>